<protein>
    <submittedName>
        <fullName evidence="2">Uncharacterized protein</fullName>
    </submittedName>
</protein>
<evidence type="ECO:0000313" key="3">
    <source>
        <dbReference type="Proteomes" id="UP001054945"/>
    </source>
</evidence>
<sequence>MPGLIKLSILTRKMKLNLKRSPRDPSPKKMKVSQQDTERGKKKDWKGFMAAIYTPSSKLLYRQKLKMQSIYSMHFGTRRFLPTQSSGEKNLSKVTMLLNLQNKKQRFTHHISFYSIEKKYLMSVAADDLFC</sequence>
<evidence type="ECO:0000313" key="2">
    <source>
        <dbReference type="EMBL" id="GIY87617.1"/>
    </source>
</evidence>
<dbReference type="EMBL" id="BPLR01016958">
    <property type="protein sequence ID" value="GIY87617.1"/>
    <property type="molecule type" value="Genomic_DNA"/>
</dbReference>
<feature type="region of interest" description="Disordered" evidence="1">
    <location>
        <begin position="17"/>
        <end position="42"/>
    </location>
</feature>
<comment type="caution">
    <text evidence="2">The sequence shown here is derived from an EMBL/GenBank/DDBJ whole genome shotgun (WGS) entry which is preliminary data.</text>
</comment>
<keyword evidence="3" id="KW-1185">Reference proteome</keyword>
<accession>A0AAV4WYQ9</accession>
<gene>
    <name evidence="2" type="ORF">CEXT_320071</name>
</gene>
<dbReference type="Proteomes" id="UP001054945">
    <property type="component" value="Unassembled WGS sequence"/>
</dbReference>
<reference evidence="2 3" key="1">
    <citation type="submission" date="2021-06" db="EMBL/GenBank/DDBJ databases">
        <title>Caerostris extrusa draft genome.</title>
        <authorList>
            <person name="Kono N."/>
            <person name="Arakawa K."/>
        </authorList>
    </citation>
    <scope>NUCLEOTIDE SEQUENCE [LARGE SCALE GENOMIC DNA]</scope>
</reference>
<organism evidence="2 3">
    <name type="scientific">Caerostris extrusa</name>
    <name type="common">Bark spider</name>
    <name type="synonym">Caerostris bankana</name>
    <dbReference type="NCBI Taxonomy" id="172846"/>
    <lineage>
        <taxon>Eukaryota</taxon>
        <taxon>Metazoa</taxon>
        <taxon>Ecdysozoa</taxon>
        <taxon>Arthropoda</taxon>
        <taxon>Chelicerata</taxon>
        <taxon>Arachnida</taxon>
        <taxon>Araneae</taxon>
        <taxon>Araneomorphae</taxon>
        <taxon>Entelegynae</taxon>
        <taxon>Araneoidea</taxon>
        <taxon>Araneidae</taxon>
        <taxon>Caerostris</taxon>
    </lineage>
</organism>
<evidence type="ECO:0000256" key="1">
    <source>
        <dbReference type="SAM" id="MobiDB-lite"/>
    </source>
</evidence>
<proteinExistence type="predicted"/>
<dbReference type="AlphaFoldDB" id="A0AAV4WYQ9"/>
<name>A0AAV4WYQ9_CAEEX</name>